<evidence type="ECO:0000313" key="1">
    <source>
        <dbReference type="EMBL" id="HIR62247.1"/>
    </source>
</evidence>
<reference evidence="1" key="1">
    <citation type="submission" date="2020-10" db="EMBL/GenBank/DDBJ databases">
        <authorList>
            <person name="Gilroy R."/>
        </authorList>
    </citation>
    <scope>NUCLEOTIDE SEQUENCE</scope>
    <source>
        <strain evidence="1">ChiHjej13B12-12457</strain>
    </source>
</reference>
<dbReference type="AlphaFoldDB" id="A0A9D1E083"/>
<accession>A0A9D1E083</accession>
<reference evidence="1" key="2">
    <citation type="journal article" date="2021" name="PeerJ">
        <title>Extensive microbial diversity within the chicken gut microbiome revealed by metagenomics and culture.</title>
        <authorList>
            <person name="Gilroy R."/>
            <person name="Ravi A."/>
            <person name="Getino M."/>
            <person name="Pursley I."/>
            <person name="Horton D.L."/>
            <person name="Alikhan N.F."/>
            <person name="Baker D."/>
            <person name="Gharbi K."/>
            <person name="Hall N."/>
            <person name="Watson M."/>
            <person name="Adriaenssens E.M."/>
            <person name="Foster-Nyarko E."/>
            <person name="Jarju S."/>
            <person name="Secka A."/>
            <person name="Antonio M."/>
            <person name="Oren A."/>
            <person name="Chaudhuri R.R."/>
            <person name="La Ragione R."/>
            <person name="Hildebrand F."/>
            <person name="Pallen M.J."/>
        </authorList>
    </citation>
    <scope>NUCLEOTIDE SEQUENCE</scope>
    <source>
        <strain evidence="1">ChiHjej13B12-12457</strain>
    </source>
</reference>
<dbReference type="InterPro" id="IPR035948">
    <property type="entry name" value="YwqG-like_sf"/>
</dbReference>
<dbReference type="EMBL" id="DVHI01000028">
    <property type="protein sequence ID" value="HIR62247.1"/>
    <property type="molecule type" value="Genomic_DNA"/>
</dbReference>
<name>A0A9D1E083_9BACT</name>
<proteinExistence type="predicted"/>
<dbReference type="Proteomes" id="UP000886744">
    <property type="component" value="Unassembled WGS sequence"/>
</dbReference>
<evidence type="ECO:0000313" key="2">
    <source>
        <dbReference type="Proteomes" id="UP000886744"/>
    </source>
</evidence>
<protein>
    <submittedName>
        <fullName evidence="1">DUF1963 domain-containing protein</fullName>
    </submittedName>
</protein>
<dbReference type="Gene3D" id="2.30.320.10">
    <property type="entry name" value="YwqG-like"/>
    <property type="match status" value="1"/>
</dbReference>
<dbReference type="Pfam" id="PF09234">
    <property type="entry name" value="DUF1963"/>
    <property type="match status" value="2"/>
</dbReference>
<dbReference type="InterPro" id="IPR015315">
    <property type="entry name" value="DUF1963"/>
</dbReference>
<gene>
    <name evidence="1" type="ORF">IAC94_01815</name>
</gene>
<organism evidence="1 2">
    <name type="scientific">Candidatus Coprenecus avistercoris</name>
    <dbReference type="NCBI Taxonomy" id="2840730"/>
    <lineage>
        <taxon>Bacteria</taxon>
        <taxon>Pseudomonadati</taxon>
        <taxon>Bacteroidota</taxon>
        <taxon>Bacteroidia</taxon>
        <taxon>Bacteroidales</taxon>
        <taxon>Rikenellaceae</taxon>
        <taxon>Rikenellaceae incertae sedis</taxon>
        <taxon>Candidatus Coprenecus</taxon>
    </lineage>
</organism>
<dbReference type="SUPFAM" id="SSF103032">
    <property type="entry name" value="Hypothetical protein YwqG"/>
    <property type="match status" value="1"/>
</dbReference>
<sequence>MAIRIDTGLIDRDLTGRSHWWGAPDMPEGMAYPCIEVVDGDGGTYPEPLTFVCQIRCKDIAGLDPDGLLPHSGMLYFFAPIDYFLGDDSSPLDYHDSPAVIYTEREDGLVPYELCWEGTDESVFRPAEEMMFTSADSPRGDGHILLGEPYQDEIRQAHPGCLALLQIDEEDRWGLRFYDCGMYYFLIRPGDLRARRWERAEGDLYFY</sequence>
<comment type="caution">
    <text evidence="1">The sequence shown here is derived from an EMBL/GenBank/DDBJ whole genome shotgun (WGS) entry which is preliminary data.</text>
</comment>